<reference evidence="8 9" key="1">
    <citation type="journal article" date="2016" name="Mol. Biol. Evol.">
        <title>Comparative Genomics of Early-Diverging Mushroom-Forming Fungi Provides Insights into the Origins of Lignocellulose Decay Capabilities.</title>
        <authorList>
            <person name="Nagy L.G."/>
            <person name="Riley R."/>
            <person name="Tritt A."/>
            <person name="Adam C."/>
            <person name="Daum C."/>
            <person name="Floudas D."/>
            <person name="Sun H."/>
            <person name="Yadav J.S."/>
            <person name="Pangilinan J."/>
            <person name="Larsson K.H."/>
            <person name="Matsuura K."/>
            <person name="Barry K."/>
            <person name="Labutti K."/>
            <person name="Kuo R."/>
            <person name="Ohm R.A."/>
            <person name="Bhattacharya S.S."/>
            <person name="Shirouzu T."/>
            <person name="Yoshinaga Y."/>
            <person name="Martin F.M."/>
            <person name="Grigoriev I.V."/>
            <person name="Hibbett D.S."/>
        </authorList>
    </citation>
    <scope>NUCLEOTIDE SEQUENCE [LARGE SCALE GENOMIC DNA]</scope>
    <source>
        <strain evidence="8 9">TUFC12733</strain>
    </source>
</reference>
<dbReference type="OrthoDB" id="10021397at2759"/>
<feature type="transmembrane region" description="Helical" evidence="6">
    <location>
        <begin position="157"/>
        <end position="178"/>
    </location>
</feature>
<evidence type="ECO:0000256" key="1">
    <source>
        <dbReference type="ARBA" id="ARBA00004141"/>
    </source>
</evidence>
<dbReference type="PROSITE" id="PS50850">
    <property type="entry name" value="MFS"/>
    <property type="match status" value="1"/>
</dbReference>
<dbReference type="Pfam" id="PF07690">
    <property type="entry name" value="MFS_1"/>
    <property type="match status" value="1"/>
</dbReference>
<feature type="domain" description="Major facilitator superfamily (MFS) profile" evidence="7">
    <location>
        <begin position="34"/>
        <end position="429"/>
    </location>
</feature>
<dbReference type="SUPFAM" id="SSF103473">
    <property type="entry name" value="MFS general substrate transporter"/>
    <property type="match status" value="1"/>
</dbReference>
<feature type="transmembrane region" description="Helical" evidence="6">
    <location>
        <begin position="124"/>
        <end position="145"/>
    </location>
</feature>
<dbReference type="InterPro" id="IPR020846">
    <property type="entry name" value="MFS_dom"/>
</dbReference>
<proteinExistence type="predicted"/>
<feature type="transmembrane region" description="Helical" evidence="6">
    <location>
        <begin position="184"/>
        <end position="207"/>
    </location>
</feature>
<evidence type="ECO:0000313" key="8">
    <source>
        <dbReference type="EMBL" id="KZO90450.1"/>
    </source>
</evidence>
<sequence>MQEMPPSPDDIVAEKPPVPDEEHEYPSARRLAVILVGSYLAFFLVALDSTIIATAIPRITDDFNSLNDIGWYGSAYLLTSCAFQLVFGKLYGLFPVKAVFLVAFGFFELGSLICATAPNSIAMIFGRAIAGLGSAGIMNGLFIILADCVPLRKRAAFTGIGGSLRGIASVVGPLLGGALTDKVTWRWCFYISLPIGGVTFAVIIFFLNSWKDTFIDMDPVGTALFIPAVVCLLLALQWGGAVYAWSNARIIVLLVLFVLLTIGFAVVQFINRHHLSTTIPAQMITQRTIAAGTWFTFCVGASFFLIVYYLPVWFQAVQDNPAETSGIHQLPLILSTVVMSIVAGIGVTKIGYYVPFMILSSILLSVGIGLLTTFKVDTGRSVWIGYQILAGCGVGFGMQQPVIAAQTVLPRKLIFGGEVSPPTHTSFRH</sequence>
<evidence type="ECO:0000313" key="9">
    <source>
        <dbReference type="Proteomes" id="UP000076738"/>
    </source>
</evidence>
<gene>
    <name evidence="8" type="ORF">CALVIDRAFT_490420</name>
</gene>
<dbReference type="PANTHER" id="PTHR23501:SF201">
    <property type="entry name" value="MFS AFLATOXIN EFFLUX PUMP"/>
    <property type="match status" value="1"/>
</dbReference>
<accession>A0A167GDT8</accession>
<feature type="transmembrane region" description="Helical" evidence="6">
    <location>
        <begin position="69"/>
        <end position="87"/>
    </location>
</feature>
<evidence type="ECO:0000256" key="2">
    <source>
        <dbReference type="ARBA" id="ARBA00022692"/>
    </source>
</evidence>
<feature type="transmembrane region" description="Helical" evidence="6">
    <location>
        <begin position="219"/>
        <end position="238"/>
    </location>
</feature>
<dbReference type="GO" id="GO:0022857">
    <property type="term" value="F:transmembrane transporter activity"/>
    <property type="evidence" value="ECO:0007669"/>
    <property type="project" value="InterPro"/>
</dbReference>
<feature type="transmembrane region" description="Helical" evidence="6">
    <location>
        <begin position="383"/>
        <end position="405"/>
    </location>
</feature>
<feature type="transmembrane region" description="Helical" evidence="6">
    <location>
        <begin position="326"/>
        <end position="345"/>
    </location>
</feature>
<comment type="subcellular location">
    <subcellularLocation>
        <location evidence="1">Membrane</location>
        <topology evidence="1">Multi-pass membrane protein</topology>
    </subcellularLocation>
</comment>
<evidence type="ECO:0000256" key="3">
    <source>
        <dbReference type="ARBA" id="ARBA00022989"/>
    </source>
</evidence>
<feature type="transmembrane region" description="Helical" evidence="6">
    <location>
        <begin position="291"/>
        <end position="314"/>
    </location>
</feature>
<dbReference type="PANTHER" id="PTHR23501">
    <property type="entry name" value="MAJOR FACILITATOR SUPERFAMILY"/>
    <property type="match status" value="1"/>
</dbReference>
<evidence type="ECO:0000256" key="5">
    <source>
        <dbReference type="SAM" id="MobiDB-lite"/>
    </source>
</evidence>
<protein>
    <submittedName>
        <fullName evidence="8">Major facilitator superfamily transporter</fullName>
    </submittedName>
</protein>
<keyword evidence="4 6" id="KW-0472">Membrane</keyword>
<dbReference type="InterPro" id="IPR036259">
    <property type="entry name" value="MFS_trans_sf"/>
</dbReference>
<dbReference type="Gene3D" id="1.20.1250.20">
    <property type="entry name" value="MFS general substrate transporter like domains"/>
    <property type="match status" value="1"/>
</dbReference>
<dbReference type="Proteomes" id="UP000076738">
    <property type="component" value="Unassembled WGS sequence"/>
</dbReference>
<dbReference type="InterPro" id="IPR011701">
    <property type="entry name" value="MFS"/>
</dbReference>
<feature type="transmembrane region" description="Helical" evidence="6">
    <location>
        <begin position="31"/>
        <end position="57"/>
    </location>
</feature>
<evidence type="ECO:0000256" key="6">
    <source>
        <dbReference type="SAM" id="Phobius"/>
    </source>
</evidence>
<dbReference type="FunFam" id="1.20.1720.10:FF:000012">
    <property type="entry name" value="MFS toxin efflux pump (AflT)"/>
    <property type="match status" value="1"/>
</dbReference>
<evidence type="ECO:0000256" key="4">
    <source>
        <dbReference type="ARBA" id="ARBA00023136"/>
    </source>
</evidence>
<keyword evidence="3 6" id="KW-1133">Transmembrane helix</keyword>
<dbReference type="AlphaFoldDB" id="A0A167GDT8"/>
<keyword evidence="9" id="KW-1185">Reference proteome</keyword>
<dbReference type="GO" id="GO:0005886">
    <property type="term" value="C:plasma membrane"/>
    <property type="evidence" value="ECO:0007669"/>
    <property type="project" value="TreeGrafter"/>
</dbReference>
<feature type="transmembrane region" description="Helical" evidence="6">
    <location>
        <begin position="250"/>
        <end position="270"/>
    </location>
</feature>
<feature type="transmembrane region" description="Helical" evidence="6">
    <location>
        <begin position="99"/>
        <end position="118"/>
    </location>
</feature>
<organism evidence="8 9">
    <name type="scientific">Calocera viscosa (strain TUFC12733)</name>
    <dbReference type="NCBI Taxonomy" id="1330018"/>
    <lineage>
        <taxon>Eukaryota</taxon>
        <taxon>Fungi</taxon>
        <taxon>Dikarya</taxon>
        <taxon>Basidiomycota</taxon>
        <taxon>Agaricomycotina</taxon>
        <taxon>Dacrymycetes</taxon>
        <taxon>Dacrymycetales</taxon>
        <taxon>Dacrymycetaceae</taxon>
        <taxon>Calocera</taxon>
    </lineage>
</organism>
<name>A0A167GDT8_CALVF</name>
<feature type="transmembrane region" description="Helical" evidence="6">
    <location>
        <begin position="352"/>
        <end position="371"/>
    </location>
</feature>
<feature type="region of interest" description="Disordered" evidence="5">
    <location>
        <begin position="1"/>
        <end position="23"/>
    </location>
</feature>
<evidence type="ECO:0000259" key="7">
    <source>
        <dbReference type="PROSITE" id="PS50850"/>
    </source>
</evidence>
<dbReference type="Gene3D" id="1.20.1720.10">
    <property type="entry name" value="Multidrug resistance protein D"/>
    <property type="match status" value="1"/>
</dbReference>
<dbReference type="CDD" id="cd17502">
    <property type="entry name" value="MFS_Azr1_MDR_like"/>
    <property type="match status" value="1"/>
</dbReference>
<dbReference type="EMBL" id="KV417341">
    <property type="protein sequence ID" value="KZO90450.1"/>
    <property type="molecule type" value="Genomic_DNA"/>
</dbReference>
<keyword evidence="2 6" id="KW-0812">Transmembrane</keyword>